<organism evidence="1 2">
    <name type="scientific">Macrosiphum euphorbiae</name>
    <name type="common">potato aphid</name>
    <dbReference type="NCBI Taxonomy" id="13131"/>
    <lineage>
        <taxon>Eukaryota</taxon>
        <taxon>Metazoa</taxon>
        <taxon>Ecdysozoa</taxon>
        <taxon>Arthropoda</taxon>
        <taxon>Hexapoda</taxon>
        <taxon>Insecta</taxon>
        <taxon>Pterygota</taxon>
        <taxon>Neoptera</taxon>
        <taxon>Paraneoptera</taxon>
        <taxon>Hemiptera</taxon>
        <taxon>Sternorrhyncha</taxon>
        <taxon>Aphidomorpha</taxon>
        <taxon>Aphidoidea</taxon>
        <taxon>Aphididae</taxon>
        <taxon>Macrosiphini</taxon>
        <taxon>Macrosiphum</taxon>
    </lineage>
</organism>
<reference evidence="1 2" key="1">
    <citation type="submission" date="2023-01" db="EMBL/GenBank/DDBJ databases">
        <authorList>
            <person name="Whitehead M."/>
        </authorList>
    </citation>
    <scope>NUCLEOTIDE SEQUENCE [LARGE SCALE GENOMIC DNA]</scope>
</reference>
<keyword evidence="2" id="KW-1185">Reference proteome</keyword>
<name>A0AAV0XUY5_9HEMI</name>
<dbReference type="Proteomes" id="UP001160148">
    <property type="component" value="Unassembled WGS sequence"/>
</dbReference>
<gene>
    <name evidence="1" type="ORF">MEUPH1_LOCUS25922</name>
</gene>
<evidence type="ECO:0000313" key="1">
    <source>
        <dbReference type="EMBL" id="CAI6371983.1"/>
    </source>
</evidence>
<sequence length="105" mass="11957">MFECTVSQDSIPTFEVLFRFVQQRCKVLENIKESEKSDTRLSKTKHSPTSRSALIIATAKNTSTVYRQSLTQVEGPNKVVRIANGFISYIDVKHRVLTLTALVFY</sequence>
<proteinExistence type="predicted"/>
<dbReference type="EMBL" id="CARXXK010001017">
    <property type="protein sequence ID" value="CAI6371983.1"/>
    <property type="molecule type" value="Genomic_DNA"/>
</dbReference>
<evidence type="ECO:0000313" key="2">
    <source>
        <dbReference type="Proteomes" id="UP001160148"/>
    </source>
</evidence>
<accession>A0AAV0XUY5</accession>
<comment type="caution">
    <text evidence="1">The sequence shown here is derived from an EMBL/GenBank/DDBJ whole genome shotgun (WGS) entry which is preliminary data.</text>
</comment>
<protein>
    <submittedName>
        <fullName evidence="1">Uncharacterized protein</fullName>
    </submittedName>
</protein>
<dbReference type="AlphaFoldDB" id="A0AAV0XUY5"/>